<dbReference type="Proteomes" id="UP001203423">
    <property type="component" value="Unassembled WGS sequence"/>
</dbReference>
<evidence type="ECO:0000259" key="3">
    <source>
        <dbReference type="PROSITE" id="PS50894"/>
    </source>
</evidence>
<accession>A0ABT0LB45</accession>
<protein>
    <submittedName>
        <fullName evidence="4">Hpt domain-containing protein</fullName>
    </submittedName>
</protein>
<organism evidence="4 5">
    <name type="scientific">Shewanella surugensis</name>
    <dbReference type="NCBI Taxonomy" id="212020"/>
    <lineage>
        <taxon>Bacteria</taxon>
        <taxon>Pseudomonadati</taxon>
        <taxon>Pseudomonadota</taxon>
        <taxon>Gammaproteobacteria</taxon>
        <taxon>Alteromonadales</taxon>
        <taxon>Shewanellaceae</taxon>
        <taxon>Shewanella</taxon>
    </lineage>
</organism>
<dbReference type="SUPFAM" id="SSF47226">
    <property type="entry name" value="Histidine-containing phosphotransfer domain, HPT domain"/>
    <property type="match status" value="1"/>
</dbReference>
<evidence type="ECO:0000313" key="5">
    <source>
        <dbReference type="Proteomes" id="UP001203423"/>
    </source>
</evidence>
<gene>
    <name evidence="4" type="ORF">L2764_10630</name>
</gene>
<proteinExistence type="predicted"/>
<evidence type="ECO:0000313" key="4">
    <source>
        <dbReference type="EMBL" id="MCL1124916.1"/>
    </source>
</evidence>
<dbReference type="EMBL" id="JAKIKS010000034">
    <property type="protein sequence ID" value="MCL1124916.1"/>
    <property type="molecule type" value="Genomic_DNA"/>
</dbReference>
<keyword evidence="5" id="KW-1185">Reference proteome</keyword>
<reference evidence="4 5" key="1">
    <citation type="submission" date="2022-01" db="EMBL/GenBank/DDBJ databases">
        <title>Whole genome-based taxonomy of the Shewanellaceae.</title>
        <authorList>
            <person name="Martin-Rodriguez A.J."/>
        </authorList>
    </citation>
    <scope>NUCLEOTIDE SEQUENCE [LARGE SCALE GENOMIC DNA]</scope>
    <source>
        <strain evidence="4 5">DSM 17177</strain>
    </source>
</reference>
<comment type="caution">
    <text evidence="4">The sequence shown here is derived from an EMBL/GenBank/DDBJ whole genome shotgun (WGS) entry which is preliminary data.</text>
</comment>
<keyword evidence="1" id="KW-0902">Two-component regulatory system</keyword>
<evidence type="ECO:0000256" key="2">
    <source>
        <dbReference type="PROSITE-ProRule" id="PRU00110"/>
    </source>
</evidence>
<dbReference type="Gene3D" id="1.20.120.160">
    <property type="entry name" value="HPT domain"/>
    <property type="match status" value="1"/>
</dbReference>
<evidence type="ECO:0000256" key="1">
    <source>
        <dbReference type="ARBA" id="ARBA00023012"/>
    </source>
</evidence>
<keyword evidence="2" id="KW-0597">Phosphoprotein</keyword>
<dbReference type="RefSeq" id="WP_248940192.1">
    <property type="nucleotide sequence ID" value="NZ_JAKIKS010000034.1"/>
</dbReference>
<dbReference type="Pfam" id="PF01627">
    <property type="entry name" value="Hpt"/>
    <property type="match status" value="1"/>
</dbReference>
<feature type="domain" description="HPt" evidence="3">
    <location>
        <begin position="32"/>
        <end position="148"/>
    </location>
</feature>
<name>A0ABT0LB45_9GAMM</name>
<dbReference type="PROSITE" id="PS50894">
    <property type="entry name" value="HPT"/>
    <property type="match status" value="1"/>
</dbReference>
<feature type="modified residue" description="Phosphohistidine" evidence="2">
    <location>
        <position position="89"/>
    </location>
</feature>
<dbReference type="InterPro" id="IPR008207">
    <property type="entry name" value="Sig_transdc_His_kin_Hpt_dom"/>
</dbReference>
<dbReference type="InterPro" id="IPR036641">
    <property type="entry name" value="HPT_dom_sf"/>
</dbReference>
<sequence length="148" mass="16806">MISSKRMTAQILANEDSLLDEKILSELVDLVGEESMARMLQVFLTELKERLAILNEIYLWINKESEGYDKSDGSKHRNIDFKEIEIQAHTLKSCAGSFGASALFEAVKQLENAAKSEDLAFVIENILKVEKFGQLSKESLKQRFMMSK</sequence>